<gene>
    <name evidence="2" type="ORF">ABXS69_07560</name>
</gene>
<evidence type="ECO:0000313" key="2">
    <source>
        <dbReference type="EMBL" id="XCP81850.1"/>
    </source>
</evidence>
<dbReference type="EMBL" id="CP159989">
    <property type="protein sequence ID" value="XCP81850.1"/>
    <property type="molecule type" value="Genomic_DNA"/>
</dbReference>
<protein>
    <submittedName>
        <fullName evidence="2">YbjN domain-containing protein</fullName>
    </submittedName>
</protein>
<dbReference type="AlphaFoldDB" id="A0AAU8N1X6"/>
<dbReference type="InterPro" id="IPR019660">
    <property type="entry name" value="Put_sensory_transdc_reg_YbjN"/>
</dbReference>
<accession>A0AAU8N1X6</accession>
<dbReference type="Pfam" id="PF10722">
    <property type="entry name" value="YbjN"/>
    <property type="match status" value="1"/>
</dbReference>
<reference evidence="2" key="1">
    <citation type="submission" date="2024-05" db="EMBL/GenBank/DDBJ databases">
        <title>Draft genome assemblies of 36 bacteria isolated from hibernating arctic ground squirrels.</title>
        <authorList>
            <person name="McKee H."/>
            <person name="Mullen L."/>
            <person name="Drown D.M."/>
            <person name="Duddleston K.N."/>
        </authorList>
    </citation>
    <scope>NUCLEOTIDE SEQUENCE</scope>
    <source>
        <strain evidence="2">AR004</strain>
    </source>
</reference>
<name>A0AAU8N1X6_9ACTO</name>
<feature type="region of interest" description="Disordered" evidence="1">
    <location>
        <begin position="20"/>
        <end position="125"/>
    </location>
</feature>
<organism evidence="2">
    <name type="scientific">Actinomyces timonensis</name>
    <dbReference type="NCBI Taxonomy" id="1288391"/>
    <lineage>
        <taxon>Bacteria</taxon>
        <taxon>Bacillati</taxon>
        <taxon>Actinomycetota</taxon>
        <taxon>Actinomycetes</taxon>
        <taxon>Actinomycetales</taxon>
        <taxon>Actinomycetaceae</taxon>
        <taxon>Actinomyces</taxon>
    </lineage>
</organism>
<proteinExistence type="predicted"/>
<feature type="compositionally biased region" description="Low complexity" evidence="1">
    <location>
        <begin position="29"/>
        <end position="76"/>
    </location>
</feature>
<sequence>MSEAPRRRARLERLVGLIARSMGKGWDQRAGASRSAGAPSPGPSPSSARSAPSAGSAPGGPSSDSAGPSDSTGSADPVGRARPAGSPRRQGSENVSAGRGGAPRTRSGAWRSRRPAQPAREQVTSRLTLERIESMLASEMSYRIRREEDQGHATLMGNWDGFPFIIEIPAEHDGWLLVSGDWAEPGPEGQRDELASAINDWNRDRFFPTVAIVDGPEGPFIRAIYITDLRAGITDDQLRLHLDTALASCTQALRTVGPLLPEM</sequence>
<dbReference type="RefSeq" id="WP_366180104.1">
    <property type="nucleotide sequence ID" value="NZ_CP159989.1"/>
</dbReference>
<evidence type="ECO:0000256" key="1">
    <source>
        <dbReference type="SAM" id="MobiDB-lite"/>
    </source>
</evidence>